<dbReference type="Pfam" id="PF01878">
    <property type="entry name" value="EVE"/>
    <property type="match status" value="1"/>
</dbReference>
<proteinExistence type="predicted"/>
<dbReference type="AlphaFoldDB" id="A0A6H0XSA6"/>
<feature type="compositionally biased region" description="Polar residues" evidence="3">
    <location>
        <begin position="1"/>
        <end position="12"/>
    </location>
</feature>
<dbReference type="EMBL" id="CP051140">
    <property type="protein sequence ID" value="QIW97507.1"/>
    <property type="molecule type" value="Genomic_DNA"/>
</dbReference>
<feature type="region of interest" description="Disordered" evidence="3">
    <location>
        <begin position="1"/>
        <end position="87"/>
    </location>
</feature>
<dbReference type="InterPro" id="IPR002740">
    <property type="entry name" value="EVE_domain"/>
</dbReference>
<evidence type="ECO:0000256" key="2">
    <source>
        <dbReference type="ARBA" id="ARBA00023242"/>
    </source>
</evidence>
<reference evidence="5 6" key="1">
    <citation type="journal article" date="2016" name="Sci. Rep.">
        <title>Peltaster fructicola genome reveals evolution from an invasive phytopathogen to an ectophytic parasite.</title>
        <authorList>
            <person name="Xu C."/>
            <person name="Chen H."/>
            <person name="Gleason M.L."/>
            <person name="Xu J.R."/>
            <person name="Liu H."/>
            <person name="Zhang R."/>
            <person name="Sun G."/>
        </authorList>
    </citation>
    <scope>NUCLEOTIDE SEQUENCE [LARGE SCALE GENOMIC DNA]</scope>
    <source>
        <strain evidence="5 6">LNHT1506</strain>
    </source>
</reference>
<name>A0A6H0XSA6_9PEZI</name>
<dbReference type="Proteomes" id="UP000503462">
    <property type="component" value="Chromosome 2"/>
</dbReference>
<dbReference type="PANTHER" id="PTHR14087:SF7">
    <property type="entry name" value="THYMOCYTE NUCLEAR PROTEIN 1"/>
    <property type="match status" value="1"/>
</dbReference>
<protein>
    <recommendedName>
        <fullName evidence="4">EVE domain-containing protein</fullName>
    </recommendedName>
</protein>
<keyword evidence="2" id="KW-0539">Nucleus</keyword>
<dbReference type="InterPro" id="IPR052181">
    <property type="entry name" value="5hmC_binding"/>
</dbReference>
<evidence type="ECO:0000259" key="4">
    <source>
        <dbReference type="Pfam" id="PF01878"/>
    </source>
</evidence>
<sequence length="264" mass="29130">MSTRTSARLKSSTKADPEEHPESAPAHRKRGRDPKGGPTTKITGADAAAAEQLENELTTEVGEAAKPQRKRKRAEHPPVASASDDGKNYWLMKAEQEDREVTAHSGKTINTKFTIDDLEARTEPEPWDGVRNVVARNNMRAMKKGDLAFFYASGGSGKLKPGITGIMEVVKEHEADFTVDDEDAYGYVEPGKRGTADKPQWSLVHVEFRKKLSAPVALKKLQEHAGAGQPLQGMQVLTNSRVSVSKVNEKQWTFILDELIQEVE</sequence>
<gene>
    <name evidence="5" type="ORF">AMS68_003025</name>
</gene>
<feature type="domain" description="EVE" evidence="4">
    <location>
        <begin position="88"/>
        <end position="257"/>
    </location>
</feature>
<dbReference type="SUPFAM" id="SSF88697">
    <property type="entry name" value="PUA domain-like"/>
    <property type="match status" value="1"/>
</dbReference>
<dbReference type="PANTHER" id="PTHR14087">
    <property type="entry name" value="THYMOCYTE NUCLEAR PROTEIN 1"/>
    <property type="match status" value="1"/>
</dbReference>
<dbReference type="Gene3D" id="3.10.590.10">
    <property type="entry name" value="ph1033 like domains"/>
    <property type="match status" value="1"/>
</dbReference>
<evidence type="ECO:0000256" key="3">
    <source>
        <dbReference type="SAM" id="MobiDB-lite"/>
    </source>
</evidence>
<evidence type="ECO:0000313" key="5">
    <source>
        <dbReference type="EMBL" id="QIW97507.1"/>
    </source>
</evidence>
<dbReference type="GO" id="GO:0005634">
    <property type="term" value="C:nucleus"/>
    <property type="evidence" value="ECO:0007669"/>
    <property type="project" value="UniProtKB-SubCell"/>
</dbReference>
<comment type="subcellular location">
    <subcellularLocation>
        <location evidence="1">Nucleus</location>
    </subcellularLocation>
</comment>
<evidence type="ECO:0000256" key="1">
    <source>
        <dbReference type="ARBA" id="ARBA00004123"/>
    </source>
</evidence>
<dbReference type="CDD" id="cd21133">
    <property type="entry name" value="EVE"/>
    <property type="match status" value="1"/>
</dbReference>
<accession>A0A6H0XSA6</accession>
<feature type="compositionally biased region" description="Basic and acidic residues" evidence="3">
    <location>
        <begin position="13"/>
        <end position="22"/>
    </location>
</feature>
<keyword evidence="6" id="KW-1185">Reference proteome</keyword>
<dbReference type="InterPro" id="IPR015947">
    <property type="entry name" value="PUA-like_sf"/>
</dbReference>
<evidence type="ECO:0000313" key="6">
    <source>
        <dbReference type="Proteomes" id="UP000503462"/>
    </source>
</evidence>
<dbReference type="OrthoDB" id="41445at2759"/>
<dbReference type="InterPro" id="IPR047197">
    <property type="entry name" value="THYN1-like_EVE"/>
</dbReference>
<organism evidence="5 6">
    <name type="scientific">Peltaster fructicola</name>
    <dbReference type="NCBI Taxonomy" id="286661"/>
    <lineage>
        <taxon>Eukaryota</taxon>
        <taxon>Fungi</taxon>
        <taxon>Dikarya</taxon>
        <taxon>Ascomycota</taxon>
        <taxon>Pezizomycotina</taxon>
        <taxon>Dothideomycetes</taxon>
        <taxon>Dothideomycetes incertae sedis</taxon>
        <taxon>Peltaster</taxon>
    </lineage>
</organism>